<evidence type="ECO:0000313" key="2">
    <source>
        <dbReference type="EMBL" id="NWJ57450.1"/>
    </source>
</evidence>
<dbReference type="Proteomes" id="UP000575480">
    <property type="component" value="Unassembled WGS sequence"/>
</dbReference>
<comment type="caution">
    <text evidence="2">The sequence shown here is derived from an EMBL/GenBank/DDBJ whole genome shotgun (WGS) entry which is preliminary data.</text>
</comment>
<evidence type="ECO:0000313" key="3">
    <source>
        <dbReference type="Proteomes" id="UP000575480"/>
    </source>
</evidence>
<keyword evidence="1" id="KW-1133">Transmembrane helix</keyword>
<name>A0A7K4MVL6_9ARCH</name>
<feature type="transmembrane region" description="Helical" evidence="1">
    <location>
        <begin position="6"/>
        <end position="25"/>
    </location>
</feature>
<proteinExistence type="predicted"/>
<evidence type="ECO:0008006" key="4">
    <source>
        <dbReference type="Google" id="ProtNLM"/>
    </source>
</evidence>
<dbReference type="AlphaFoldDB" id="A0A7K4MVL6"/>
<accession>A0A7K4MVL6</accession>
<evidence type="ECO:0000256" key="1">
    <source>
        <dbReference type="SAM" id="Phobius"/>
    </source>
</evidence>
<sequence>MELELLLIWAVITTIVLLLLFVALIKLKKKHKNHINELESKLAEKQKSAYQMGVNVSSGDYSEILGDFALLSKYDQIITLSTTSKAPSLDLIGVSEESLDFIEIKKKGAALSKPENNVRRLVEEKKVSYKVFDVELPKGVTVEERKLRERKKLKKI</sequence>
<keyword evidence="1" id="KW-0472">Membrane</keyword>
<reference evidence="2 3" key="1">
    <citation type="journal article" date="2019" name="Environ. Microbiol.">
        <title>Genomics insights into ecotype formation of ammonia-oxidizing archaea in the deep ocean.</title>
        <authorList>
            <person name="Wang Y."/>
            <person name="Huang J.M."/>
            <person name="Cui G.J."/>
            <person name="Nunoura T."/>
            <person name="Takaki Y."/>
            <person name="Li W.L."/>
            <person name="Li J."/>
            <person name="Gao Z.M."/>
            <person name="Takai K."/>
            <person name="Zhang A.Q."/>
            <person name="Stepanauskas R."/>
        </authorList>
    </citation>
    <scope>NUCLEOTIDE SEQUENCE [LARGE SCALE GENOMIC DNA]</scope>
    <source>
        <strain evidence="2 3">L15a</strain>
    </source>
</reference>
<dbReference type="EMBL" id="JACATH010000006">
    <property type="protein sequence ID" value="NWJ57450.1"/>
    <property type="molecule type" value="Genomic_DNA"/>
</dbReference>
<gene>
    <name evidence="2" type="ORF">HX858_06840</name>
</gene>
<protein>
    <recommendedName>
        <fullName evidence="4">Holliday junction resolvase-related domain-containing protein</fullName>
    </recommendedName>
</protein>
<organism evidence="2 3">
    <name type="scientific">Marine Group I thaumarchaeote</name>
    <dbReference type="NCBI Taxonomy" id="2511932"/>
    <lineage>
        <taxon>Archaea</taxon>
        <taxon>Nitrososphaerota</taxon>
        <taxon>Marine Group I</taxon>
    </lineage>
</organism>
<keyword evidence="1" id="KW-0812">Transmembrane</keyword>